<evidence type="ECO:0000256" key="3">
    <source>
        <dbReference type="ARBA" id="ARBA00022490"/>
    </source>
</evidence>
<evidence type="ECO:0000256" key="6">
    <source>
        <dbReference type="SAM" id="Coils"/>
    </source>
</evidence>
<dbReference type="InterPro" id="IPR052102">
    <property type="entry name" value="Enkurin_domain-protein"/>
</dbReference>
<gene>
    <name evidence="9" type="primary">LOC112680798</name>
</gene>
<dbReference type="GO" id="GO:0005516">
    <property type="term" value="F:calmodulin binding"/>
    <property type="evidence" value="ECO:0007669"/>
    <property type="project" value="TreeGrafter"/>
</dbReference>
<dbReference type="GO" id="GO:0005879">
    <property type="term" value="C:axonemal microtubule"/>
    <property type="evidence" value="ECO:0007669"/>
    <property type="project" value="TreeGrafter"/>
</dbReference>
<dbReference type="Pfam" id="PF13864">
    <property type="entry name" value="Enkurin"/>
    <property type="match status" value="1"/>
</dbReference>
<reference evidence="9" key="1">
    <citation type="submission" date="2025-08" db="UniProtKB">
        <authorList>
            <consortium name="RefSeq"/>
        </authorList>
    </citation>
    <scope>IDENTIFICATION</scope>
    <source>
        <tissue evidence="9">Whole body</tissue>
    </source>
</reference>
<keyword evidence="3" id="KW-0963">Cytoplasm</keyword>
<dbReference type="PANTHER" id="PTHR21490">
    <property type="entry name" value="ENKURIN-RELATED"/>
    <property type="match status" value="1"/>
</dbReference>
<dbReference type="PANTHER" id="PTHR21490:SF0">
    <property type="entry name" value="ENKURIN"/>
    <property type="match status" value="1"/>
</dbReference>
<accession>A0A8B8F824</accession>
<evidence type="ECO:0000256" key="2">
    <source>
        <dbReference type="ARBA" id="ARBA00004245"/>
    </source>
</evidence>
<evidence type="ECO:0000259" key="7">
    <source>
        <dbReference type="PROSITE" id="PS51665"/>
    </source>
</evidence>
<organism evidence="8 9">
    <name type="scientific">Sipha flava</name>
    <name type="common">yellow sugarcane aphid</name>
    <dbReference type="NCBI Taxonomy" id="143950"/>
    <lineage>
        <taxon>Eukaryota</taxon>
        <taxon>Metazoa</taxon>
        <taxon>Ecdysozoa</taxon>
        <taxon>Arthropoda</taxon>
        <taxon>Hexapoda</taxon>
        <taxon>Insecta</taxon>
        <taxon>Pterygota</taxon>
        <taxon>Neoptera</taxon>
        <taxon>Paraneoptera</taxon>
        <taxon>Hemiptera</taxon>
        <taxon>Sternorrhyncha</taxon>
        <taxon>Aphidomorpha</taxon>
        <taxon>Aphidoidea</taxon>
        <taxon>Aphididae</taxon>
        <taxon>Sipha</taxon>
    </lineage>
</organism>
<evidence type="ECO:0000313" key="8">
    <source>
        <dbReference type="Proteomes" id="UP000694846"/>
    </source>
</evidence>
<dbReference type="GO" id="GO:0001669">
    <property type="term" value="C:acrosomal vesicle"/>
    <property type="evidence" value="ECO:0007669"/>
    <property type="project" value="TreeGrafter"/>
</dbReference>
<evidence type="ECO:0000256" key="4">
    <source>
        <dbReference type="ARBA" id="ARBA00023212"/>
    </source>
</evidence>
<dbReference type="OrthoDB" id="2123594at2759"/>
<dbReference type="GeneID" id="112680798"/>
<keyword evidence="8" id="KW-1185">Reference proteome</keyword>
<protein>
    <submittedName>
        <fullName evidence="9">Enkurin-like</fullName>
    </submittedName>
</protein>
<keyword evidence="6" id="KW-0175">Coiled coil</keyword>
<dbReference type="Proteomes" id="UP000694846">
    <property type="component" value="Unplaced"/>
</dbReference>
<dbReference type="PROSITE" id="PS51665">
    <property type="entry name" value="ENKURIN"/>
    <property type="match status" value="1"/>
</dbReference>
<feature type="domain" description="Enkurin" evidence="7">
    <location>
        <begin position="199"/>
        <end position="291"/>
    </location>
</feature>
<feature type="coiled-coil region" evidence="6">
    <location>
        <begin position="266"/>
        <end position="293"/>
    </location>
</feature>
<evidence type="ECO:0000313" key="9">
    <source>
        <dbReference type="RefSeq" id="XP_025406781.1"/>
    </source>
</evidence>
<sequence>MSKPKNMENIKFSIPRPITPVIKPPMYRSIFSNSVKTMYKTNRDCHRTMGYAEVPLKSPTQFLKKNTRKVTRPFVEKTNYVCPMKSAPQLHGTGATKKPWKSLRDEVPKNFIQMNIIDVVRKVPPLPKHRVQDTRNGHVIVLNEAGLEPKYVLNKSNHSALDNINFLMQPLTFDIELTEHAANIVKDDNYGKMPKYIIKMHDDMKTAKRLEIEKINASKPLSPLRLVTPQERSELINAQEIKMNKLNTEFLLLPVVTDTIAKVRRKTHLERTLKDMEDRIDLLNRKKVIYVRQDA</sequence>
<keyword evidence="5" id="KW-0966">Cell projection</keyword>
<dbReference type="InterPro" id="IPR027012">
    <property type="entry name" value="Enkurin_dom"/>
</dbReference>
<comment type="subcellular location">
    <subcellularLocation>
        <location evidence="1">Cell projection</location>
        <location evidence="1">Cilium</location>
    </subcellularLocation>
    <subcellularLocation>
        <location evidence="2">Cytoplasm</location>
        <location evidence="2">Cytoskeleton</location>
    </subcellularLocation>
</comment>
<dbReference type="RefSeq" id="XP_025406781.1">
    <property type="nucleotide sequence ID" value="XM_025550996.1"/>
</dbReference>
<proteinExistence type="predicted"/>
<evidence type="ECO:0000256" key="1">
    <source>
        <dbReference type="ARBA" id="ARBA00004138"/>
    </source>
</evidence>
<name>A0A8B8F824_9HEMI</name>
<evidence type="ECO:0000256" key="5">
    <source>
        <dbReference type="ARBA" id="ARBA00023273"/>
    </source>
</evidence>
<keyword evidence="4" id="KW-0206">Cytoskeleton</keyword>
<dbReference type="AlphaFoldDB" id="A0A8B8F824"/>